<sequence length="197" mass="21325">MTILFDGSASRPMRYGVSRRIALFGLLALAACATGREGAPAGQDDVHRVEAYLRAVKLQNVPFSQTWPNGTIGGGVLTYHAGYLHLIYTAPHPMDLEASGSHAVFKDSQTGSETRMGLAHNPLGLLMGNPLSLTGAVTVTDIQKPAGILQVSLARTENPSQGLVTLIFRDDGARLALYEIRLVDERRRTLFIRLEEA</sequence>
<comment type="caution">
    <text evidence="2">The sequence shown here is derived from an EMBL/GenBank/DDBJ whole genome shotgun (WGS) entry which is preliminary data.</text>
</comment>
<keyword evidence="1" id="KW-0732">Signal</keyword>
<keyword evidence="2" id="KW-0449">Lipoprotein</keyword>
<evidence type="ECO:0000313" key="2">
    <source>
        <dbReference type="EMBL" id="KGB21278.1"/>
    </source>
</evidence>
<dbReference type="AlphaFoldDB" id="A0A095AX23"/>
<dbReference type="SUPFAM" id="SSF89392">
    <property type="entry name" value="Prokaryotic lipoproteins and lipoprotein localization factors"/>
    <property type="match status" value="1"/>
</dbReference>
<keyword evidence="3" id="KW-1185">Reference proteome</keyword>
<dbReference type="RefSeq" id="WP_231551856.1">
    <property type="nucleotide sequence ID" value="NZ_JACAOJ010000011.1"/>
</dbReference>
<dbReference type="GeneID" id="89476838"/>
<protein>
    <submittedName>
        <fullName evidence="2">Outer-membrane lipoprotein carrier protein</fullName>
    </submittedName>
</protein>
<dbReference type="STRING" id="104102.AtDm6_2914"/>
<evidence type="ECO:0000256" key="1">
    <source>
        <dbReference type="ARBA" id="ARBA00022729"/>
    </source>
</evidence>
<organism evidence="2 3">
    <name type="scientific">Acetobacter tropicalis</name>
    <dbReference type="NCBI Taxonomy" id="104102"/>
    <lineage>
        <taxon>Bacteria</taxon>
        <taxon>Pseudomonadati</taxon>
        <taxon>Pseudomonadota</taxon>
        <taxon>Alphaproteobacteria</taxon>
        <taxon>Acetobacterales</taxon>
        <taxon>Acetobacteraceae</taxon>
        <taxon>Acetobacter</taxon>
    </lineage>
</organism>
<dbReference type="Proteomes" id="UP000029448">
    <property type="component" value="Unassembled WGS sequence"/>
</dbReference>
<evidence type="ECO:0000313" key="3">
    <source>
        <dbReference type="Proteomes" id="UP000029448"/>
    </source>
</evidence>
<proteinExistence type="predicted"/>
<dbReference type="PATRIC" id="fig|104102.7.peg.2878"/>
<name>A0A095AX23_9PROT</name>
<accession>A0A095AX23</accession>
<dbReference type="InterPro" id="IPR029046">
    <property type="entry name" value="LolA/LolB/LppX"/>
</dbReference>
<gene>
    <name evidence="2" type="ORF">AtDm6_2914</name>
</gene>
<dbReference type="EMBL" id="JOKM01000102">
    <property type="protein sequence ID" value="KGB21278.1"/>
    <property type="molecule type" value="Genomic_DNA"/>
</dbReference>
<reference evidence="2 3" key="1">
    <citation type="submission" date="2014-06" db="EMBL/GenBank/DDBJ databases">
        <title>Functional and comparative genomic analyses of the Drosophila gut microbiota identify candidate symbiosis factors.</title>
        <authorList>
            <person name="Newell P.D."/>
            <person name="Chaston J.M."/>
            <person name="Douglas A.E."/>
        </authorList>
    </citation>
    <scope>NUCLEOTIDE SEQUENCE [LARGE SCALE GENOMIC DNA]</scope>
    <source>
        <strain evidence="2 3">DmCS_006</strain>
    </source>
</reference>